<dbReference type="EMBL" id="KN822969">
    <property type="protein sequence ID" value="KIO30729.1"/>
    <property type="molecule type" value="Genomic_DNA"/>
</dbReference>
<keyword evidence="3" id="KW-1185">Reference proteome</keyword>
<organism evidence="2 3">
    <name type="scientific">Tulasnella calospora MUT 4182</name>
    <dbReference type="NCBI Taxonomy" id="1051891"/>
    <lineage>
        <taxon>Eukaryota</taxon>
        <taxon>Fungi</taxon>
        <taxon>Dikarya</taxon>
        <taxon>Basidiomycota</taxon>
        <taxon>Agaricomycotina</taxon>
        <taxon>Agaricomycetes</taxon>
        <taxon>Cantharellales</taxon>
        <taxon>Tulasnellaceae</taxon>
        <taxon>Tulasnella</taxon>
    </lineage>
</organism>
<reference evidence="3" key="2">
    <citation type="submission" date="2015-01" db="EMBL/GenBank/DDBJ databases">
        <title>Evolutionary Origins and Diversification of the Mycorrhizal Mutualists.</title>
        <authorList>
            <consortium name="DOE Joint Genome Institute"/>
            <consortium name="Mycorrhizal Genomics Consortium"/>
            <person name="Kohler A."/>
            <person name="Kuo A."/>
            <person name="Nagy L.G."/>
            <person name="Floudas D."/>
            <person name="Copeland A."/>
            <person name="Barry K.W."/>
            <person name="Cichocki N."/>
            <person name="Veneault-Fourrey C."/>
            <person name="LaButti K."/>
            <person name="Lindquist E.A."/>
            <person name="Lipzen A."/>
            <person name="Lundell T."/>
            <person name="Morin E."/>
            <person name="Murat C."/>
            <person name="Riley R."/>
            <person name="Ohm R."/>
            <person name="Sun H."/>
            <person name="Tunlid A."/>
            <person name="Henrissat B."/>
            <person name="Grigoriev I.V."/>
            <person name="Hibbett D.S."/>
            <person name="Martin F."/>
        </authorList>
    </citation>
    <scope>NUCLEOTIDE SEQUENCE [LARGE SCALE GENOMIC DNA]</scope>
    <source>
        <strain evidence="3">MUT 4182</strain>
    </source>
</reference>
<proteinExistence type="predicted"/>
<protein>
    <submittedName>
        <fullName evidence="2">Uncharacterized protein</fullName>
    </submittedName>
</protein>
<reference evidence="2 3" key="1">
    <citation type="submission" date="2014-04" db="EMBL/GenBank/DDBJ databases">
        <authorList>
            <consortium name="DOE Joint Genome Institute"/>
            <person name="Kuo A."/>
            <person name="Girlanda M."/>
            <person name="Perotto S."/>
            <person name="Kohler A."/>
            <person name="Nagy L.G."/>
            <person name="Floudas D."/>
            <person name="Copeland A."/>
            <person name="Barry K.W."/>
            <person name="Cichocki N."/>
            <person name="Veneault-Fourrey C."/>
            <person name="LaButti K."/>
            <person name="Lindquist E.A."/>
            <person name="Lipzen A."/>
            <person name="Lundell T."/>
            <person name="Morin E."/>
            <person name="Murat C."/>
            <person name="Sun H."/>
            <person name="Tunlid A."/>
            <person name="Henrissat B."/>
            <person name="Grigoriev I.V."/>
            <person name="Hibbett D.S."/>
            <person name="Martin F."/>
            <person name="Nordberg H.P."/>
            <person name="Cantor M.N."/>
            <person name="Hua S.X."/>
        </authorList>
    </citation>
    <scope>NUCLEOTIDE SEQUENCE [LARGE SCALE GENOMIC DNA]</scope>
    <source>
        <strain evidence="2 3">MUT 4182</strain>
    </source>
</reference>
<keyword evidence="1" id="KW-0732">Signal</keyword>
<name>A0A0C3QS36_9AGAM</name>
<dbReference type="HOGENOM" id="CLU_1385088_0_0_1"/>
<gene>
    <name evidence="2" type="ORF">M407DRAFT_5484</name>
</gene>
<evidence type="ECO:0000313" key="3">
    <source>
        <dbReference type="Proteomes" id="UP000054248"/>
    </source>
</evidence>
<dbReference type="Proteomes" id="UP000054248">
    <property type="component" value="Unassembled WGS sequence"/>
</dbReference>
<dbReference type="OrthoDB" id="3220081at2759"/>
<feature type="signal peptide" evidence="1">
    <location>
        <begin position="1"/>
        <end position="21"/>
    </location>
</feature>
<evidence type="ECO:0000313" key="2">
    <source>
        <dbReference type="EMBL" id="KIO30729.1"/>
    </source>
</evidence>
<dbReference type="AlphaFoldDB" id="A0A0C3QS36"/>
<evidence type="ECO:0000256" key="1">
    <source>
        <dbReference type="SAM" id="SignalP"/>
    </source>
</evidence>
<sequence length="206" mass="21592">MKPTPFALAASLLSLVPASVGRPVGIPTCPIYEFVLGPNPFQSTALPNYYLSSTRPLTLLKSTMTKDGVAVLVNYQSQSLEEYSSNGPLGIWGVGPTIDGCPGFSYLNAHQQTATYATLTWDAVSITNWNATVGKPLAKIGSSGAASFLACKRPSTTTKTGTYVLILQAPDTTLPDSFSSGDGDVLTRVSCTPTKILVTPVGPNMA</sequence>
<accession>A0A0C3QS36</accession>
<feature type="chain" id="PRO_5002168582" evidence="1">
    <location>
        <begin position="22"/>
        <end position="206"/>
    </location>
</feature>